<dbReference type="Proteomes" id="UP000287166">
    <property type="component" value="Unassembled WGS sequence"/>
</dbReference>
<dbReference type="AlphaFoldDB" id="A0A401GTH2"/>
<protein>
    <submittedName>
        <fullName evidence="1">Uncharacterized protein</fullName>
    </submittedName>
</protein>
<name>A0A401GTH2_9APHY</name>
<reference evidence="1 2" key="1">
    <citation type="journal article" date="2018" name="Sci. Rep.">
        <title>Genome sequence of the cauliflower mushroom Sparassis crispa (Hanabiratake) and its association with beneficial usage.</title>
        <authorList>
            <person name="Kiyama R."/>
            <person name="Furutani Y."/>
            <person name="Kawaguchi K."/>
            <person name="Nakanishi T."/>
        </authorList>
    </citation>
    <scope>NUCLEOTIDE SEQUENCE [LARGE SCALE GENOMIC DNA]</scope>
</reference>
<dbReference type="EMBL" id="BFAD01000008">
    <property type="protein sequence ID" value="GBE85522.1"/>
    <property type="molecule type" value="Genomic_DNA"/>
</dbReference>
<dbReference type="STRING" id="139825.A0A401GTH2"/>
<comment type="caution">
    <text evidence="1">The sequence shown here is derived from an EMBL/GenBank/DDBJ whole genome shotgun (WGS) entry which is preliminary data.</text>
</comment>
<dbReference type="InParanoid" id="A0A401GTH2"/>
<gene>
    <name evidence="1" type="ORF">SCP_0800390</name>
</gene>
<evidence type="ECO:0000313" key="2">
    <source>
        <dbReference type="Proteomes" id="UP000287166"/>
    </source>
</evidence>
<evidence type="ECO:0000313" key="1">
    <source>
        <dbReference type="EMBL" id="GBE85522.1"/>
    </source>
</evidence>
<dbReference type="GeneID" id="38782439"/>
<accession>A0A401GTH2</accession>
<organism evidence="1 2">
    <name type="scientific">Sparassis crispa</name>
    <dbReference type="NCBI Taxonomy" id="139825"/>
    <lineage>
        <taxon>Eukaryota</taxon>
        <taxon>Fungi</taxon>
        <taxon>Dikarya</taxon>
        <taxon>Basidiomycota</taxon>
        <taxon>Agaricomycotina</taxon>
        <taxon>Agaricomycetes</taxon>
        <taxon>Polyporales</taxon>
        <taxon>Sparassidaceae</taxon>
        <taxon>Sparassis</taxon>
    </lineage>
</organism>
<dbReference type="RefSeq" id="XP_027616435.1">
    <property type="nucleotide sequence ID" value="XM_027760634.1"/>
</dbReference>
<sequence>MARNWIFKKGWALTSKKFWALDIKLLIPTRSAFSTHLSQFSFNFYSMFVPDLMHEFELGVWKAIFIHLLRILYAASGDKIQEFNKR</sequence>
<dbReference type="OrthoDB" id="2798533at2759"/>
<keyword evidence="2" id="KW-1185">Reference proteome</keyword>
<proteinExistence type="predicted"/>